<sequence length="97" mass="10834">MADSEILNLKSSTLAGEGKAKEFQTPAFEIAKIGSHRINGKGGYRYCLIPRTFHAKNQPHPSIIIIMRSGSYKDKDGMNTNVFTPRDEHTKQVSPRC</sequence>
<keyword evidence="3" id="KW-1185">Reference proteome</keyword>
<evidence type="ECO:0000313" key="3">
    <source>
        <dbReference type="Proteomes" id="UP000326396"/>
    </source>
</evidence>
<dbReference type="Proteomes" id="UP000326396">
    <property type="component" value="Linkage Group LG10"/>
</dbReference>
<organism evidence="2 3">
    <name type="scientific">Mikania micrantha</name>
    <name type="common">bitter vine</name>
    <dbReference type="NCBI Taxonomy" id="192012"/>
    <lineage>
        <taxon>Eukaryota</taxon>
        <taxon>Viridiplantae</taxon>
        <taxon>Streptophyta</taxon>
        <taxon>Embryophyta</taxon>
        <taxon>Tracheophyta</taxon>
        <taxon>Spermatophyta</taxon>
        <taxon>Magnoliopsida</taxon>
        <taxon>eudicotyledons</taxon>
        <taxon>Gunneridae</taxon>
        <taxon>Pentapetalae</taxon>
        <taxon>asterids</taxon>
        <taxon>campanulids</taxon>
        <taxon>Asterales</taxon>
        <taxon>Asteraceae</taxon>
        <taxon>Asteroideae</taxon>
        <taxon>Heliantheae alliance</taxon>
        <taxon>Eupatorieae</taxon>
        <taxon>Mikania</taxon>
    </lineage>
</organism>
<name>A0A5N6PW99_9ASTR</name>
<accession>A0A5N6PW99</accession>
<protein>
    <submittedName>
        <fullName evidence="2">Uncharacterized protein</fullName>
    </submittedName>
</protein>
<evidence type="ECO:0000313" key="2">
    <source>
        <dbReference type="EMBL" id="KAD7117061.1"/>
    </source>
</evidence>
<proteinExistence type="predicted"/>
<dbReference type="AlphaFoldDB" id="A0A5N6PW99"/>
<feature type="region of interest" description="Disordered" evidence="1">
    <location>
        <begin position="76"/>
        <end position="97"/>
    </location>
</feature>
<dbReference type="EMBL" id="SZYD01000002">
    <property type="protein sequence ID" value="KAD7117061.1"/>
    <property type="molecule type" value="Genomic_DNA"/>
</dbReference>
<comment type="caution">
    <text evidence="2">The sequence shown here is derived from an EMBL/GenBank/DDBJ whole genome shotgun (WGS) entry which is preliminary data.</text>
</comment>
<reference evidence="2 3" key="1">
    <citation type="submission" date="2019-05" db="EMBL/GenBank/DDBJ databases">
        <title>Mikania micrantha, genome provides insights into the molecular mechanism of rapid growth.</title>
        <authorList>
            <person name="Liu B."/>
        </authorList>
    </citation>
    <scope>NUCLEOTIDE SEQUENCE [LARGE SCALE GENOMIC DNA]</scope>
    <source>
        <strain evidence="2">NLD-2019</strain>
        <tissue evidence="2">Leaf</tissue>
    </source>
</reference>
<gene>
    <name evidence="2" type="ORF">E3N88_04329</name>
</gene>
<evidence type="ECO:0000256" key="1">
    <source>
        <dbReference type="SAM" id="MobiDB-lite"/>
    </source>
</evidence>